<evidence type="ECO:0000313" key="2">
    <source>
        <dbReference type="Proteomes" id="UP000886595"/>
    </source>
</evidence>
<dbReference type="EMBL" id="JAAMPC010000014">
    <property type="protein sequence ID" value="KAG2262087.1"/>
    <property type="molecule type" value="Genomic_DNA"/>
</dbReference>
<keyword evidence="2" id="KW-1185">Reference proteome</keyword>
<organism evidence="1 2">
    <name type="scientific">Brassica carinata</name>
    <name type="common">Ethiopian mustard</name>
    <name type="synonym">Abyssinian cabbage</name>
    <dbReference type="NCBI Taxonomy" id="52824"/>
    <lineage>
        <taxon>Eukaryota</taxon>
        <taxon>Viridiplantae</taxon>
        <taxon>Streptophyta</taxon>
        <taxon>Embryophyta</taxon>
        <taxon>Tracheophyta</taxon>
        <taxon>Spermatophyta</taxon>
        <taxon>Magnoliopsida</taxon>
        <taxon>eudicotyledons</taxon>
        <taxon>Gunneridae</taxon>
        <taxon>Pentapetalae</taxon>
        <taxon>rosids</taxon>
        <taxon>malvids</taxon>
        <taxon>Brassicales</taxon>
        <taxon>Brassicaceae</taxon>
        <taxon>Brassiceae</taxon>
        <taxon>Brassica</taxon>
    </lineage>
</organism>
<accession>A0A8X7Q2V4</accession>
<protein>
    <submittedName>
        <fullName evidence="1">Uncharacterized protein</fullName>
    </submittedName>
</protein>
<evidence type="ECO:0000313" key="1">
    <source>
        <dbReference type="EMBL" id="KAG2262087.1"/>
    </source>
</evidence>
<proteinExistence type="predicted"/>
<sequence>MAEETVVLSVGLIAISEVATDFPLGFSETAEEERFFRFGCGSSDTGDLPVDSIAVES</sequence>
<gene>
    <name evidence="1" type="ORF">Bca52824_069166</name>
</gene>
<name>A0A8X7Q2V4_BRACI</name>
<dbReference type="AlphaFoldDB" id="A0A8X7Q2V4"/>
<comment type="caution">
    <text evidence="1">The sequence shown here is derived from an EMBL/GenBank/DDBJ whole genome shotgun (WGS) entry which is preliminary data.</text>
</comment>
<reference evidence="1 2" key="1">
    <citation type="submission" date="2020-02" db="EMBL/GenBank/DDBJ databases">
        <authorList>
            <person name="Ma Q."/>
            <person name="Huang Y."/>
            <person name="Song X."/>
            <person name="Pei D."/>
        </authorList>
    </citation>
    <scope>NUCLEOTIDE SEQUENCE [LARGE SCALE GENOMIC DNA]</scope>
    <source>
        <strain evidence="1">Sxm20200214</strain>
        <tissue evidence="1">Leaf</tissue>
    </source>
</reference>
<dbReference type="Proteomes" id="UP000886595">
    <property type="component" value="Unassembled WGS sequence"/>
</dbReference>